<evidence type="ECO:0000313" key="1">
    <source>
        <dbReference type="EMBL" id="BAB93291.1"/>
    </source>
</evidence>
<organism evidence="1">
    <name type="scientific">Oryza sativa subsp. japonica</name>
    <name type="common">Rice</name>
    <dbReference type="NCBI Taxonomy" id="39947"/>
    <lineage>
        <taxon>Eukaryota</taxon>
        <taxon>Viridiplantae</taxon>
        <taxon>Streptophyta</taxon>
        <taxon>Embryophyta</taxon>
        <taxon>Tracheophyta</taxon>
        <taxon>Spermatophyta</taxon>
        <taxon>Magnoliopsida</taxon>
        <taxon>Liliopsida</taxon>
        <taxon>Poales</taxon>
        <taxon>Poaceae</taxon>
        <taxon>BOP clade</taxon>
        <taxon>Oryzoideae</taxon>
        <taxon>Oryzeae</taxon>
        <taxon>Oryzinae</taxon>
        <taxon>Oryza</taxon>
        <taxon>Oryza sativa</taxon>
    </lineage>
</organism>
<name>Q8LQX3_ORYSJ</name>
<dbReference type="EMBL" id="AP003329">
    <property type="protein sequence ID" value="BAB93291.1"/>
    <property type="molecule type" value="Genomic_DNA"/>
</dbReference>
<sequence>MAQIGLQATEVRYVVRCAKLIMGYRHLEEQGSIGHNSHDLSIDGAHAAAEKLARRNAGSATGLIEVKECEFGQ</sequence>
<dbReference type="AlphaFoldDB" id="Q8LQX3"/>
<proteinExistence type="predicted"/>
<protein>
    <submittedName>
        <fullName evidence="1">Uncharacterized protein</fullName>
    </submittedName>
</protein>
<dbReference type="Proteomes" id="UP000817658">
    <property type="component" value="Chromosome 1"/>
</dbReference>
<gene>
    <name evidence="1" type="primary">B1045F02.14</name>
</gene>
<accession>Q8LQX3</accession>
<reference evidence="1" key="1">
    <citation type="journal article" date="2002" name="Nature">
        <title>The genome sequence and structure of rice chromosome 1.</title>
        <authorList>
            <person name="Sasaki T."/>
            <person name="Matsumoto T."/>
            <person name="Yamamoto K."/>
            <person name="Sakata K."/>
            <person name="Baba T."/>
            <person name="Katayose Y."/>
            <person name="Wu J."/>
            <person name="Niimura Y."/>
            <person name="Cheng Z."/>
            <person name="Nagamura Y."/>
            <person name="Antonio B.A."/>
            <person name="Kanamori H."/>
            <person name="Hosokawa S."/>
            <person name="Masukawa M."/>
            <person name="Arikawa K."/>
            <person name="Chiden Y."/>
            <person name="Hayashi M."/>
            <person name="Okamoto M."/>
            <person name="Ando T."/>
            <person name="Aoki H."/>
            <person name="Arita K."/>
            <person name="Hamada M."/>
            <person name="Harada C."/>
            <person name="Hijishita S."/>
            <person name="Honda M."/>
            <person name="Ichikawa Y."/>
            <person name="Idonuma A."/>
            <person name="Iijima M."/>
            <person name="Ikeda M."/>
            <person name="Ikeno M."/>
            <person name="Itoh S."/>
            <person name="Itoh T."/>
            <person name="Itoh Y."/>
            <person name="Itoh Y."/>
            <person name="Iwabuchi A."/>
            <person name="Kamiya K."/>
            <person name="Karasawa W."/>
            <person name="Katagiri S."/>
            <person name="Kikuta A."/>
            <person name="Kobayashi N."/>
            <person name="Kono I."/>
            <person name="Machita K."/>
            <person name="Maehara T."/>
            <person name="Mizuno H."/>
            <person name="Mizubayashi T."/>
            <person name="Mukai Y."/>
            <person name="Nagasaki H."/>
            <person name="Nakashima M."/>
            <person name="Nakama Y."/>
            <person name="Nakamichi Y."/>
            <person name="Nakamura M."/>
            <person name="Namiki N."/>
            <person name="Negishi M."/>
            <person name="Ohta I."/>
            <person name="Ono N."/>
            <person name="Saji S."/>
            <person name="Sakai K."/>
            <person name="Shibata M."/>
            <person name="Shimokawa T."/>
            <person name="Shomura A."/>
            <person name="Song J."/>
            <person name="Takazaki Y."/>
            <person name="Terasawa K."/>
            <person name="Tsuji K."/>
            <person name="Waki K."/>
            <person name="Yamagata H."/>
            <person name="Yamane H."/>
            <person name="Yoshiki S."/>
            <person name="Yoshihara R."/>
            <person name="Yukawa K."/>
            <person name="Zhong H."/>
            <person name="Iwama H."/>
            <person name="Endo T."/>
            <person name="Ito H."/>
            <person name="Hahn J.H."/>
            <person name="Kim H.I."/>
            <person name="Eun M.Y."/>
            <person name="Yano M."/>
            <person name="Jiang J."/>
            <person name="Gojobori T."/>
        </authorList>
    </citation>
    <scope>NUCLEOTIDE SEQUENCE [LARGE SCALE GENOMIC DNA]</scope>
</reference>